<gene>
    <name evidence="2" type="ORF">NLJ89_g4220</name>
</gene>
<sequence length="345" mass="38657">MAGKVKVEIGKKSEGEEEDERPLGVDIINGVQKDGERLLLGLSGWLRKAEARSIDWKVSGRADVDAAIKQREEETKEMREAIVKKEQEKWAQVVGKVEERFGEIVRKLEGDVHEWYVGIRETEGAEVMRIYTDVKSIAQKAQGDLGLDYAWLEDVTYNDWQRYHELMRVPERFLQAAKEMQEGTSTEPASPEDPLIPALDALNADLQDVVRGFLFSLANTRSRATRAFSPRAAGTEDEESDGFFSVNDGERRRDDLRGEDLNSVKKGVKEGTIAKKVGEGAGVLGVKEKAEEVKILPIDNTPKRAEEEVIFDASTVVIGKDKVQVEQALKDIPLETPAEVRHEEL</sequence>
<reference evidence="2" key="1">
    <citation type="submission" date="2022-07" db="EMBL/GenBank/DDBJ databases">
        <title>Genome Sequence of Agrocybe chaxingu.</title>
        <authorList>
            <person name="Buettner E."/>
        </authorList>
    </citation>
    <scope>NUCLEOTIDE SEQUENCE</scope>
    <source>
        <strain evidence="2">MP-N11</strain>
    </source>
</reference>
<dbReference type="EMBL" id="JANKHO010000340">
    <property type="protein sequence ID" value="KAJ3511233.1"/>
    <property type="molecule type" value="Genomic_DNA"/>
</dbReference>
<protein>
    <submittedName>
        <fullName evidence="2">Uncharacterized protein</fullName>
    </submittedName>
</protein>
<evidence type="ECO:0000313" key="2">
    <source>
        <dbReference type="EMBL" id="KAJ3511233.1"/>
    </source>
</evidence>
<proteinExistence type="predicted"/>
<comment type="caution">
    <text evidence="2">The sequence shown here is derived from an EMBL/GenBank/DDBJ whole genome shotgun (WGS) entry which is preliminary data.</text>
</comment>
<organism evidence="2 3">
    <name type="scientific">Agrocybe chaxingu</name>
    <dbReference type="NCBI Taxonomy" id="84603"/>
    <lineage>
        <taxon>Eukaryota</taxon>
        <taxon>Fungi</taxon>
        <taxon>Dikarya</taxon>
        <taxon>Basidiomycota</taxon>
        <taxon>Agaricomycotina</taxon>
        <taxon>Agaricomycetes</taxon>
        <taxon>Agaricomycetidae</taxon>
        <taxon>Agaricales</taxon>
        <taxon>Agaricineae</taxon>
        <taxon>Strophariaceae</taxon>
        <taxon>Agrocybe</taxon>
    </lineage>
</organism>
<feature type="region of interest" description="Disordered" evidence="1">
    <location>
        <begin position="228"/>
        <end position="250"/>
    </location>
</feature>
<keyword evidence="3" id="KW-1185">Reference proteome</keyword>
<name>A0A9W8KA01_9AGAR</name>
<dbReference type="Proteomes" id="UP001148786">
    <property type="component" value="Unassembled WGS sequence"/>
</dbReference>
<evidence type="ECO:0000256" key="1">
    <source>
        <dbReference type="SAM" id="MobiDB-lite"/>
    </source>
</evidence>
<dbReference type="OrthoDB" id="3260408at2759"/>
<evidence type="ECO:0000313" key="3">
    <source>
        <dbReference type="Proteomes" id="UP001148786"/>
    </source>
</evidence>
<accession>A0A9W8KA01</accession>
<feature type="region of interest" description="Disordered" evidence="1">
    <location>
        <begin position="1"/>
        <end position="21"/>
    </location>
</feature>
<feature type="compositionally biased region" description="Basic and acidic residues" evidence="1">
    <location>
        <begin position="1"/>
        <end position="14"/>
    </location>
</feature>
<dbReference type="AlphaFoldDB" id="A0A9W8KA01"/>